<dbReference type="InterPro" id="IPR036404">
    <property type="entry name" value="Jacalin-like_lectin_dom_sf"/>
</dbReference>
<dbReference type="PROSITE" id="PS51752">
    <property type="entry name" value="JACALIN_LECTIN"/>
    <property type="match status" value="1"/>
</dbReference>
<sequence>MPQHVLGLFPNLDSTFHTNDLIGGCGGKPFIIDTLDKGSSLTELKVWLRDDAPCAIDFTSGRGADTEVKSFGGHKTATASKLCLDESEKITELIITYDKDHFNPDEKKKSFLRGISIETNKGQKFKIMPEKLKNGTNTLSYSVGSGVCCGVFGYADENFIHSIGFVMLKPVKEAVLKNVTYDDKDESTKTFPQLISSCEYDNDSELEQSHKMKATKTLQLSHTWGTSHSIARTLGFKVEAGYPRAFKIGGDLTQNKTSTHKHDHTSTETESRDFEWSVNCSPKSTIEANAILFLYEIEAKYKGTMELRMESGKVFSYKVICVT</sequence>
<dbReference type="Pfam" id="PF01419">
    <property type="entry name" value="Jacalin"/>
    <property type="match status" value="1"/>
</dbReference>
<evidence type="ECO:0000313" key="2">
    <source>
        <dbReference type="EMBL" id="KAK3094076.1"/>
    </source>
</evidence>
<gene>
    <name evidence="2" type="ORF">FSP39_023917</name>
</gene>
<organism evidence="2 3">
    <name type="scientific">Pinctada imbricata</name>
    <name type="common">Atlantic pearl-oyster</name>
    <name type="synonym">Pinctada martensii</name>
    <dbReference type="NCBI Taxonomy" id="66713"/>
    <lineage>
        <taxon>Eukaryota</taxon>
        <taxon>Metazoa</taxon>
        <taxon>Spiralia</taxon>
        <taxon>Lophotrochozoa</taxon>
        <taxon>Mollusca</taxon>
        <taxon>Bivalvia</taxon>
        <taxon>Autobranchia</taxon>
        <taxon>Pteriomorphia</taxon>
        <taxon>Pterioida</taxon>
        <taxon>Pterioidea</taxon>
        <taxon>Pteriidae</taxon>
        <taxon>Pinctada</taxon>
    </lineage>
</organism>
<name>A0AA89C467_PINIB</name>
<dbReference type="InterPro" id="IPR001229">
    <property type="entry name" value="Jacalin-like_lectin_dom"/>
</dbReference>
<dbReference type="EMBL" id="VSWD01000009">
    <property type="protein sequence ID" value="KAK3094076.1"/>
    <property type="molecule type" value="Genomic_DNA"/>
</dbReference>
<dbReference type="AlphaFoldDB" id="A0AA89C467"/>
<proteinExistence type="predicted"/>
<dbReference type="SUPFAM" id="SSF56973">
    <property type="entry name" value="Aerolisin/ETX pore-forming domain"/>
    <property type="match status" value="1"/>
</dbReference>
<evidence type="ECO:0000259" key="1">
    <source>
        <dbReference type="PROSITE" id="PS51752"/>
    </source>
</evidence>
<evidence type="ECO:0000313" key="3">
    <source>
        <dbReference type="Proteomes" id="UP001186944"/>
    </source>
</evidence>
<dbReference type="Gene3D" id="2.100.10.30">
    <property type="entry name" value="Jacalin-like lectin domain"/>
    <property type="match status" value="1"/>
</dbReference>
<comment type="caution">
    <text evidence="2">The sequence shown here is derived from an EMBL/GenBank/DDBJ whole genome shotgun (WGS) entry which is preliminary data.</text>
</comment>
<feature type="domain" description="Jacalin-type lectin" evidence="1">
    <location>
        <begin position="16"/>
        <end position="169"/>
    </location>
</feature>
<protein>
    <recommendedName>
        <fullName evidence="1">Jacalin-type lectin domain-containing protein</fullName>
    </recommendedName>
</protein>
<accession>A0AA89C467</accession>
<keyword evidence="3" id="KW-1185">Reference proteome</keyword>
<dbReference type="SUPFAM" id="SSF51101">
    <property type="entry name" value="Mannose-binding lectins"/>
    <property type="match status" value="1"/>
</dbReference>
<dbReference type="Gene3D" id="2.170.15.10">
    <property type="entry name" value="Proaerolysin, chain A, domain 3"/>
    <property type="match status" value="1"/>
</dbReference>
<dbReference type="Proteomes" id="UP001186944">
    <property type="component" value="Unassembled WGS sequence"/>
</dbReference>
<reference evidence="2" key="1">
    <citation type="submission" date="2019-08" db="EMBL/GenBank/DDBJ databases">
        <title>The improved chromosome-level genome for the pearl oyster Pinctada fucata martensii using PacBio sequencing and Hi-C.</title>
        <authorList>
            <person name="Zheng Z."/>
        </authorList>
    </citation>
    <scope>NUCLEOTIDE SEQUENCE</scope>
    <source>
        <strain evidence="2">ZZ-2019</strain>
        <tissue evidence="2">Adductor muscle</tissue>
    </source>
</reference>